<dbReference type="STRING" id="1789683.A0A1X7RA74"/>
<dbReference type="GO" id="GO:0106073">
    <property type="term" value="F:dolichyl pyrophosphate Glc2Man9GlcNAc2 alpha-1,2-glucosyltransferase activity"/>
    <property type="evidence" value="ECO:0007669"/>
    <property type="project" value="UniProtKB-UniRule"/>
</dbReference>
<keyword evidence="7 16" id="KW-0808">Transferase</keyword>
<feature type="region of interest" description="Disordered" evidence="15">
    <location>
        <begin position="1"/>
        <end position="21"/>
    </location>
</feature>
<dbReference type="EMBL" id="FXLY01000011">
    <property type="protein sequence ID" value="SMN22360.1"/>
    <property type="molecule type" value="Genomic_DNA"/>
</dbReference>
<dbReference type="PANTHER" id="PTHR12989:SF10">
    <property type="entry name" value="DOL-P-GLC:GLC(2)MAN(9)GLCNAC(2)-PP-DOL ALPHA-1,2-GLUCOSYLTRANSFERASE-RELATED"/>
    <property type="match status" value="1"/>
</dbReference>
<dbReference type="OrthoDB" id="4769at2759"/>
<keyword evidence="11 14" id="KW-0472">Membrane</keyword>
<evidence type="ECO:0000256" key="13">
    <source>
        <dbReference type="ARBA" id="ARBA00048064"/>
    </source>
</evidence>
<evidence type="ECO:0000256" key="14">
    <source>
        <dbReference type="PIRNR" id="PIRNR028810"/>
    </source>
</evidence>
<dbReference type="Pfam" id="PF04922">
    <property type="entry name" value="DIE2_ALG10"/>
    <property type="match status" value="1"/>
</dbReference>
<evidence type="ECO:0000256" key="5">
    <source>
        <dbReference type="ARBA" id="ARBA00018512"/>
    </source>
</evidence>
<feature type="transmembrane region" description="Helical" evidence="14">
    <location>
        <begin position="44"/>
        <end position="69"/>
    </location>
</feature>
<sequence>MVDEAKKSSDQPNYGDNGINEEDEGELVTQLIAPGVQRNLEHEVILGFTVNIIAYPLILLYFIITFVYVTRKIVPYQFIDERFHIEQTVTYIKGNWTQWDPKITTPPGLYILGWINYHIVRPICKSMSTLTILRLVNLIGGTVILPFVVLRPLFLFNAIGFWPVSMMCFPLMATYYYLYYTDVWSTIFIMESLTLALTVPLGTPRSIWLSGIMAGLSCLFRQTNIIWNGFILVIVIERRAIITKQFTTHSVNNYLKLFITAIEDFNELVLPYFVNFALFALYLIWNRSITLGDKSNHSAGLHLVQIFYCFMFILFFSVPIWLSRNFVKSYKIRCQTRPVRTIFELLLIMFVIRYFTRIHPFLLADNRHYTFYLFKRLINSKSRLIKYIFFSVVYHFSTFSYMELMRPNEMSFHPIMPLPIKESILLPIQLTHISWTALILCTIVTIVPSPLFEPRYYILPYIFWRIFVTCNAEPIFKKLVAAGPDETPVTISSTGRLLWELLWFMSINIFTLLVFILHPFIWADEPFLQRIIW</sequence>
<comment type="pathway">
    <text evidence="2">Protein modification; protein glycosylation.</text>
</comment>
<dbReference type="AlphaFoldDB" id="A0A1X7RA74"/>
<evidence type="ECO:0000256" key="12">
    <source>
        <dbReference type="ARBA" id="ARBA00044727"/>
    </source>
</evidence>
<evidence type="ECO:0000256" key="9">
    <source>
        <dbReference type="ARBA" id="ARBA00022824"/>
    </source>
</evidence>
<feature type="transmembrane region" description="Helical" evidence="14">
    <location>
        <begin position="501"/>
        <end position="523"/>
    </location>
</feature>
<comment type="function">
    <text evidence="12">Dol-P-Glc:Glc(2)Man(9)GlcNAc(2)-PP-Dol alpha-1,2-glucosyltransferase that operates in the biosynthetic pathway of dolichol-linked oligosaccharides, the glycan precursors employed in protein asparagine (N)-glycosylation. The assembly of dolichol-linked oligosaccharides begins on the cytosolic side of the endoplasmic reticulum membrane and finishes in its lumen. The sequential addition of sugars to dolichol pyrophosphate produces dolichol-linked oligosaccharides containing fourteen sugars, including two GlcNAcs, nine mannoses and three glucoses. Once assembled, the oligosaccharide is transferred from the lipid to nascent proteins by oligosaccharyltransferases. In the lumen of the endoplasmic reticulum, adds the third and last glucose residue from dolichyl phosphate glucose (Dol-P-Glc) onto the lipid-linked oligosaccharide intermediate Glc(2)Man(9)GlcNAc(2)-PP-Dol to produce Glc(3)Man(9)GlcNAc(2)-PP-Dol.</text>
</comment>
<evidence type="ECO:0000256" key="2">
    <source>
        <dbReference type="ARBA" id="ARBA00004922"/>
    </source>
</evidence>
<keyword evidence="17" id="KW-1185">Reference proteome</keyword>
<dbReference type="EC" id="2.4.1.256" evidence="4 14"/>
<protein>
    <recommendedName>
        <fullName evidence="5 14">Dol-P-Glc:Glc(2)Man(9)GlcNAc(2)-PP-Dol alpha-1,2-glucosyltransferase</fullName>
        <ecNumber evidence="4 14">2.4.1.256</ecNumber>
    </recommendedName>
</protein>
<evidence type="ECO:0000256" key="8">
    <source>
        <dbReference type="ARBA" id="ARBA00022692"/>
    </source>
</evidence>
<keyword evidence="6 14" id="KW-0328">Glycosyltransferase</keyword>
<feature type="transmembrane region" description="Helical" evidence="14">
    <location>
        <begin position="183"/>
        <end position="201"/>
    </location>
</feature>
<feature type="transmembrane region" description="Helical" evidence="14">
    <location>
        <begin position="342"/>
        <end position="364"/>
    </location>
</feature>
<evidence type="ECO:0000256" key="1">
    <source>
        <dbReference type="ARBA" id="ARBA00004477"/>
    </source>
</evidence>
<evidence type="ECO:0000256" key="3">
    <source>
        <dbReference type="ARBA" id="ARBA00010600"/>
    </source>
</evidence>
<feature type="transmembrane region" description="Helical" evidence="14">
    <location>
        <begin position="265"/>
        <end position="285"/>
    </location>
</feature>
<evidence type="ECO:0000313" key="16">
    <source>
        <dbReference type="EMBL" id="SMN22360.1"/>
    </source>
</evidence>
<dbReference type="InterPro" id="IPR016900">
    <property type="entry name" value="Alg10"/>
</dbReference>
<accession>A0A1X7RA74</accession>
<evidence type="ECO:0000256" key="10">
    <source>
        <dbReference type="ARBA" id="ARBA00022989"/>
    </source>
</evidence>
<dbReference type="UniPathway" id="UPA00378"/>
<feature type="transmembrane region" description="Helical" evidence="14">
    <location>
        <begin position="384"/>
        <end position="404"/>
    </location>
</feature>
<evidence type="ECO:0000313" key="17">
    <source>
        <dbReference type="Proteomes" id="UP000196158"/>
    </source>
</evidence>
<evidence type="ECO:0000256" key="7">
    <source>
        <dbReference type="ARBA" id="ARBA00022679"/>
    </source>
</evidence>
<dbReference type="GO" id="GO:0006488">
    <property type="term" value="P:dolichol-linked oligosaccharide biosynthetic process"/>
    <property type="evidence" value="ECO:0007669"/>
    <property type="project" value="UniProtKB-UniRule"/>
</dbReference>
<keyword evidence="8 14" id="KW-0812">Transmembrane</keyword>
<dbReference type="Proteomes" id="UP000196158">
    <property type="component" value="Unassembled WGS sequence"/>
</dbReference>
<feature type="transmembrane region" description="Helical" evidence="14">
    <location>
        <begin position="135"/>
        <end position="154"/>
    </location>
</feature>
<evidence type="ECO:0000256" key="15">
    <source>
        <dbReference type="SAM" id="MobiDB-lite"/>
    </source>
</evidence>
<comment type="subcellular location">
    <subcellularLocation>
        <location evidence="1">Endoplasmic reticulum membrane</location>
        <topology evidence="1">Multi-pass membrane protein</topology>
    </subcellularLocation>
</comment>
<organism evidence="16 17">
    <name type="scientific">Maudiozyma saulgeensis</name>
    <dbReference type="NCBI Taxonomy" id="1789683"/>
    <lineage>
        <taxon>Eukaryota</taxon>
        <taxon>Fungi</taxon>
        <taxon>Dikarya</taxon>
        <taxon>Ascomycota</taxon>
        <taxon>Saccharomycotina</taxon>
        <taxon>Saccharomycetes</taxon>
        <taxon>Saccharomycetales</taxon>
        <taxon>Saccharomycetaceae</taxon>
        <taxon>Maudiozyma</taxon>
    </lineage>
</organism>
<dbReference type="PIRSF" id="PIRSF028810">
    <property type="entry name" value="Alpha1_2_glucosyltferase_Alg10"/>
    <property type="match status" value="1"/>
</dbReference>
<feature type="transmembrane region" description="Helical" evidence="14">
    <location>
        <begin position="424"/>
        <end position="447"/>
    </location>
</feature>
<feature type="transmembrane region" description="Helical" evidence="14">
    <location>
        <begin position="207"/>
        <end position="236"/>
    </location>
</feature>
<keyword evidence="9" id="KW-0256">Endoplasmic reticulum</keyword>
<reference evidence="16 17" key="1">
    <citation type="submission" date="2017-04" db="EMBL/GenBank/DDBJ databases">
        <authorList>
            <person name="Afonso C.L."/>
            <person name="Miller P.J."/>
            <person name="Scott M.A."/>
            <person name="Spackman E."/>
            <person name="Goraichik I."/>
            <person name="Dimitrov K.M."/>
            <person name="Suarez D.L."/>
            <person name="Swayne D.E."/>
        </authorList>
    </citation>
    <scope>NUCLEOTIDE SEQUENCE [LARGE SCALE GENOMIC DNA]</scope>
</reference>
<evidence type="ECO:0000256" key="6">
    <source>
        <dbReference type="ARBA" id="ARBA00022676"/>
    </source>
</evidence>
<feature type="transmembrane region" description="Helical" evidence="14">
    <location>
        <begin position="305"/>
        <end position="322"/>
    </location>
</feature>
<feature type="transmembrane region" description="Helical" evidence="14">
    <location>
        <begin position="160"/>
        <end position="178"/>
    </location>
</feature>
<evidence type="ECO:0000256" key="4">
    <source>
        <dbReference type="ARBA" id="ARBA00011967"/>
    </source>
</evidence>
<dbReference type="PANTHER" id="PTHR12989">
    <property type="entry name" value="ALPHA-1,2-GLUCOSYLTRANSFERASE ALG10"/>
    <property type="match status" value="1"/>
</dbReference>
<name>A0A1X7RA74_9SACH</name>
<gene>
    <name evidence="16" type="ORF">KASA_0H01584G</name>
</gene>
<dbReference type="GO" id="GO:0005789">
    <property type="term" value="C:endoplasmic reticulum membrane"/>
    <property type="evidence" value="ECO:0007669"/>
    <property type="project" value="UniProtKB-SubCell"/>
</dbReference>
<proteinExistence type="inferred from homology"/>
<comment type="similarity">
    <text evidence="3 14">Belongs to the ALG10 glucosyltransferase family.</text>
</comment>
<keyword evidence="10 14" id="KW-1133">Transmembrane helix</keyword>
<comment type="catalytic activity">
    <reaction evidence="13">
        <text>an alpha-D-Glc-(1-&gt;3)-alpha-D-Glc-(1-&gt;3)-alpha-D-Man-(1-&gt;2)-alpha-D-Man-(1-&gt;2)-alpha-D-Man-(1-&gt;3)-[alpha-D-Man-(1-&gt;2)-alpha-D-Man-(1-&gt;3)-[alpha-D-Man-(1-&gt;2)-alpha-D-Man-(1-&gt;6)]-alpha-D-Man-(1-&gt;6)]-beta-D-Man-(1-&gt;4)-beta-D-GlcNAc-(1-&gt;4)-alpha-D-GlcNAc-diphospho-di-trans,poly-cis-dolichol + a di-trans,poly-cis-dolichyl beta-D-glucosyl phosphate = a alpha-D-Glc-(1-&gt;2)-alpha-D-Glc-(1-&gt;3)-alpha-D-Glc-(1-&gt;3)-alpha-D-Man-(1-&gt;2)-alpha-D-Man-(1-&gt;2)-alpha-D-Man-(1-&gt;3)-[alpha-D-Man-(1-&gt;2)-alpha-D-Man-(1-&gt;3)-[alpha-D-Man-(1-&gt;2)-alpha-D-Man-(1-&gt;6)]-alpha-D-Man-(1-&gt;6)]-beta-D-Man-(1-&gt;4)-beta-D-GlcNAc-(1-&gt;4)-alpha-D-GlcNAc-diphospho-di-trans,poly-cis-dolichol + a di-trans,poly-cis-dolichyl phosphate + H(+)</text>
        <dbReference type="Rhea" id="RHEA:29543"/>
        <dbReference type="Rhea" id="RHEA-COMP:19498"/>
        <dbReference type="Rhea" id="RHEA-COMP:19502"/>
        <dbReference type="Rhea" id="RHEA-COMP:19512"/>
        <dbReference type="Rhea" id="RHEA-COMP:19522"/>
        <dbReference type="ChEBI" id="CHEBI:15378"/>
        <dbReference type="ChEBI" id="CHEBI:57525"/>
        <dbReference type="ChEBI" id="CHEBI:57683"/>
        <dbReference type="ChEBI" id="CHEBI:132522"/>
        <dbReference type="ChEBI" id="CHEBI:132523"/>
        <dbReference type="EC" id="2.4.1.256"/>
    </reaction>
    <physiologicalReaction direction="left-to-right" evidence="13">
        <dbReference type="Rhea" id="RHEA:29544"/>
    </physiologicalReaction>
</comment>
<evidence type="ECO:0000256" key="11">
    <source>
        <dbReference type="ARBA" id="ARBA00023136"/>
    </source>
</evidence>